<keyword evidence="2" id="KW-1185">Reference proteome</keyword>
<reference evidence="1" key="1">
    <citation type="journal article" date="2023" name="Insect Mol. Biol.">
        <title>Genome sequencing provides insights into the evolution of gene families encoding plant cell wall-degrading enzymes in longhorned beetles.</title>
        <authorList>
            <person name="Shin N.R."/>
            <person name="Okamura Y."/>
            <person name="Kirsch R."/>
            <person name="Pauchet Y."/>
        </authorList>
    </citation>
    <scope>NUCLEOTIDE SEQUENCE</scope>
    <source>
        <strain evidence="1">AMC_N1</strain>
    </source>
</reference>
<comment type="caution">
    <text evidence="1">The sequence shown here is derived from an EMBL/GenBank/DDBJ whole genome shotgun (WGS) entry which is preliminary data.</text>
</comment>
<gene>
    <name evidence="1" type="ORF">NQ318_018574</name>
</gene>
<name>A0AAV8ZIF5_9CUCU</name>
<dbReference type="AlphaFoldDB" id="A0AAV8ZIF5"/>
<accession>A0AAV8ZIF5</accession>
<evidence type="ECO:0000313" key="1">
    <source>
        <dbReference type="EMBL" id="KAJ8963109.1"/>
    </source>
</evidence>
<dbReference type="EMBL" id="JAPWTK010000001">
    <property type="protein sequence ID" value="KAJ8963109.1"/>
    <property type="molecule type" value="Genomic_DNA"/>
</dbReference>
<organism evidence="1 2">
    <name type="scientific">Aromia moschata</name>
    <dbReference type="NCBI Taxonomy" id="1265417"/>
    <lineage>
        <taxon>Eukaryota</taxon>
        <taxon>Metazoa</taxon>
        <taxon>Ecdysozoa</taxon>
        <taxon>Arthropoda</taxon>
        <taxon>Hexapoda</taxon>
        <taxon>Insecta</taxon>
        <taxon>Pterygota</taxon>
        <taxon>Neoptera</taxon>
        <taxon>Endopterygota</taxon>
        <taxon>Coleoptera</taxon>
        <taxon>Polyphaga</taxon>
        <taxon>Cucujiformia</taxon>
        <taxon>Chrysomeloidea</taxon>
        <taxon>Cerambycidae</taxon>
        <taxon>Cerambycinae</taxon>
        <taxon>Callichromatini</taxon>
        <taxon>Aromia</taxon>
    </lineage>
</organism>
<sequence length="249" mass="29764">MLSYLNKTSIDSVMCLSERRKLSSLGKIEGVIRKFLSQYILLGMLYVQEKNDIDNSDQFFRKILHYISKDLQSCELRTEKMRKIIGDYESYSSMRVGERYKMIKSIIKILSDEDEFSLSKALEVVSEFKTELSQLENKLFCVDFDYFRNTTKELRNDINILQSFLVCGPTHRVILVPPELHSVIREVEEHLKKQVASVKNGFRGFFEYEKVVSNKWQNYRRQLWMYFYTDPQKLYFVLQQIEEEFKKQN</sequence>
<dbReference type="Proteomes" id="UP001162162">
    <property type="component" value="Unassembled WGS sequence"/>
</dbReference>
<protein>
    <submittedName>
        <fullName evidence="1">Uncharacterized protein</fullName>
    </submittedName>
</protein>
<proteinExistence type="predicted"/>
<evidence type="ECO:0000313" key="2">
    <source>
        <dbReference type="Proteomes" id="UP001162162"/>
    </source>
</evidence>